<evidence type="ECO:0000313" key="5">
    <source>
        <dbReference type="Proteomes" id="UP000256345"/>
    </source>
</evidence>
<gene>
    <name evidence="2" type="ORF">AA314_04264</name>
    <name evidence="3" type="ORF">ATI61_11728</name>
</gene>
<organism evidence="2 4">
    <name type="scientific">Archangium gephyra</name>
    <dbReference type="NCBI Taxonomy" id="48"/>
    <lineage>
        <taxon>Bacteria</taxon>
        <taxon>Pseudomonadati</taxon>
        <taxon>Myxococcota</taxon>
        <taxon>Myxococcia</taxon>
        <taxon>Myxococcales</taxon>
        <taxon>Cystobacterineae</taxon>
        <taxon>Archangiaceae</taxon>
        <taxon>Archangium</taxon>
    </lineage>
</organism>
<evidence type="ECO:0000259" key="1">
    <source>
        <dbReference type="Pfam" id="PF00144"/>
    </source>
</evidence>
<name>A0AAC8TE94_9BACT</name>
<dbReference type="PANTHER" id="PTHR43319:SF3">
    <property type="entry name" value="BETA-LACTAMASE-RELATED DOMAIN-CONTAINING PROTEIN"/>
    <property type="match status" value="1"/>
</dbReference>
<dbReference type="AlphaFoldDB" id="A0AAC8TE94"/>
<dbReference type="Proteomes" id="UP000256345">
    <property type="component" value="Unassembled WGS sequence"/>
</dbReference>
<dbReference type="RefSeq" id="WP_047856913.1">
    <property type="nucleotide sequence ID" value="NZ_CP011509.1"/>
</dbReference>
<dbReference type="InterPro" id="IPR052907">
    <property type="entry name" value="Beta-lactamase/esterase"/>
</dbReference>
<dbReference type="Gene3D" id="3.40.710.10">
    <property type="entry name" value="DD-peptidase/beta-lactamase superfamily"/>
    <property type="match status" value="1"/>
</dbReference>
<dbReference type="InterPro" id="IPR012338">
    <property type="entry name" value="Beta-lactam/transpept-like"/>
</dbReference>
<dbReference type="EMBL" id="CP011509">
    <property type="protein sequence ID" value="AKJ02638.1"/>
    <property type="molecule type" value="Genomic_DNA"/>
</dbReference>
<dbReference type="Proteomes" id="UP000035579">
    <property type="component" value="Chromosome"/>
</dbReference>
<feature type="domain" description="Beta-lactamase-related" evidence="1">
    <location>
        <begin position="35"/>
        <end position="403"/>
    </location>
</feature>
<reference evidence="3 5" key="2">
    <citation type="submission" date="2018-08" db="EMBL/GenBank/DDBJ databases">
        <title>Genomic Encyclopedia of Archaeal and Bacterial Type Strains, Phase II (KMG-II): from individual species to whole genera.</title>
        <authorList>
            <person name="Goeker M."/>
        </authorList>
    </citation>
    <scope>NUCLEOTIDE SEQUENCE [LARGE SCALE GENOMIC DNA]</scope>
    <source>
        <strain evidence="3 5">DSM 2261</strain>
    </source>
</reference>
<proteinExistence type="predicted"/>
<protein>
    <submittedName>
        <fullName evidence="3">CubicO group peptidase (Beta-lactamase class C family)</fullName>
    </submittedName>
    <submittedName>
        <fullName evidence="2">Esterase A</fullName>
    </submittedName>
</protein>
<dbReference type="InterPro" id="IPR001466">
    <property type="entry name" value="Beta-lactam-related"/>
</dbReference>
<dbReference type="SUPFAM" id="SSF56601">
    <property type="entry name" value="beta-lactamase/transpeptidase-like"/>
    <property type="match status" value="1"/>
</dbReference>
<dbReference type="PANTHER" id="PTHR43319">
    <property type="entry name" value="BETA-LACTAMASE-RELATED"/>
    <property type="match status" value="1"/>
</dbReference>
<dbReference type="EMBL" id="QUMU01000017">
    <property type="protein sequence ID" value="REG23185.1"/>
    <property type="molecule type" value="Genomic_DNA"/>
</dbReference>
<keyword evidence="5" id="KW-1185">Reference proteome</keyword>
<dbReference type="KEGG" id="age:AA314_04264"/>
<evidence type="ECO:0000313" key="4">
    <source>
        <dbReference type="Proteomes" id="UP000035579"/>
    </source>
</evidence>
<reference evidence="2 4" key="1">
    <citation type="submission" date="2015-05" db="EMBL/GenBank/DDBJ databases">
        <title>Genome assembly of Archangium gephyra DSM 2261.</title>
        <authorList>
            <person name="Sharma G."/>
            <person name="Subramanian S."/>
        </authorList>
    </citation>
    <scope>NUCLEOTIDE SEQUENCE [LARGE SCALE GENOMIC DNA]</scope>
    <source>
        <strain evidence="2 4">DSM 2261</strain>
    </source>
</reference>
<sequence>MSAPRKSPYAGGPGADVVLHGTVGPGFEEVREELRRNFTERGELGASCAVYLRGQKVVDLWGGWKDASTREPWEEDTCALVFSTTKGMAAITAAVAHSRGWLDYDAPVASYWPEFAQAGKSRITVRQLLAHQAGLPALDEAMEPVKLADLDYLAKVLARQAPAWEPGTRHGYHSFTIGWYLGELIRRVDPRHRSLGRFFQEEVAAPLGLHFHIGLPRDVPDSRVARLQAIPSLQVLFHEHSLPTRMMLAFLWPRSLTARALGNPRSRRLSDFDTPEYRPLELPAAGGIGQARAVARAYGSLATGGHELGLTPATLAALTAPPVLPTRGTYDVVLKAHTTFSLGYTRPCPTLDFGPNPRAFGTSGAGGSLGFADPDAQLGFGYVMNRSGLHLMSDPRARALRDAVYRCLARLSGSASRAA</sequence>
<evidence type="ECO:0000313" key="2">
    <source>
        <dbReference type="EMBL" id="AKJ02638.1"/>
    </source>
</evidence>
<dbReference type="Pfam" id="PF00144">
    <property type="entry name" value="Beta-lactamase"/>
    <property type="match status" value="1"/>
</dbReference>
<accession>A0AAC8TE94</accession>
<evidence type="ECO:0000313" key="3">
    <source>
        <dbReference type="EMBL" id="REG23185.1"/>
    </source>
</evidence>